<protein>
    <submittedName>
        <fullName evidence="2">Uncharacterized protein LOC115889582</fullName>
    </submittedName>
</protein>
<dbReference type="Proteomes" id="UP000504635">
    <property type="component" value="Unplaced"/>
</dbReference>
<reference evidence="2" key="1">
    <citation type="submission" date="2025-08" db="UniProtKB">
        <authorList>
            <consortium name="RefSeq"/>
        </authorList>
    </citation>
    <scope>IDENTIFICATION</scope>
    <source>
        <tissue evidence="2">Gonads</tissue>
    </source>
</reference>
<dbReference type="AlphaFoldDB" id="A0A6J2YRT3"/>
<dbReference type="OrthoDB" id="6780717at2759"/>
<sequence length="286" mass="32714">MSNSGRVCGLGDAEGILITAPGVPRPRACILVKKSVHSFNLCRFSSQDVVAVHIQIPAGRSGGGMEFVACSAYFPGDKTAEVSKESERTNLLLQEEKSTAGDRMRRQRPQLGMGKHGHQLQSSNYLSNWMSKWRVSSEPSCSDHRQFQFEIIVGERTLLQYKYPKCTDWEGYNRSLVGLLEPTIAKVRDRDEIEIAAEQLRCVIITAYSENCRPLKTKKDNRKSSWWNNKLDKRRKEVRQLFNRAKVSGNSETYRMTLTEYNKEIRRAKRVLEKVLRESGRSTTKH</sequence>
<dbReference type="KEGG" id="soy:115889582"/>
<accession>A0A6J2YRT3</accession>
<evidence type="ECO:0000313" key="1">
    <source>
        <dbReference type="Proteomes" id="UP000504635"/>
    </source>
</evidence>
<evidence type="ECO:0000313" key="2">
    <source>
        <dbReference type="RefSeq" id="XP_030765495.1"/>
    </source>
</evidence>
<gene>
    <name evidence="2" type="primary">LOC115889582</name>
</gene>
<dbReference type="InParanoid" id="A0A6J2YRT3"/>
<dbReference type="RefSeq" id="XP_030765495.1">
    <property type="nucleotide sequence ID" value="XM_030909635.1"/>
</dbReference>
<proteinExistence type="predicted"/>
<dbReference type="GeneID" id="115889582"/>
<keyword evidence="1" id="KW-1185">Reference proteome</keyword>
<organism evidence="1 2">
    <name type="scientific">Sitophilus oryzae</name>
    <name type="common">Rice weevil</name>
    <name type="synonym">Curculio oryzae</name>
    <dbReference type="NCBI Taxonomy" id="7048"/>
    <lineage>
        <taxon>Eukaryota</taxon>
        <taxon>Metazoa</taxon>
        <taxon>Ecdysozoa</taxon>
        <taxon>Arthropoda</taxon>
        <taxon>Hexapoda</taxon>
        <taxon>Insecta</taxon>
        <taxon>Pterygota</taxon>
        <taxon>Neoptera</taxon>
        <taxon>Endopterygota</taxon>
        <taxon>Coleoptera</taxon>
        <taxon>Polyphaga</taxon>
        <taxon>Cucujiformia</taxon>
        <taxon>Curculionidae</taxon>
        <taxon>Dryophthorinae</taxon>
        <taxon>Sitophilus</taxon>
    </lineage>
</organism>
<name>A0A6J2YRT3_SITOR</name>